<proteinExistence type="inferred from homology"/>
<feature type="domain" description="AAA+ ATPase" evidence="4">
    <location>
        <begin position="709"/>
        <end position="846"/>
    </location>
</feature>
<dbReference type="AlphaFoldDB" id="A0A1E9PCC4"/>
<accession>A0A9Q4DDQ6</accession>
<dbReference type="Pfam" id="PF00004">
    <property type="entry name" value="AAA"/>
    <property type="match status" value="2"/>
</dbReference>
<dbReference type="EMBL" id="JAOTMY010000002">
    <property type="protein sequence ID" value="MCY3087338.1"/>
    <property type="molecule type" value="Genomic_DNA"/>
</dbReference>
<name>A0A1E9PCC4_9LACT</name>
<dbReference type="EMBL" id="CP145132">
    <property type="protein sequence ID" value="WWC55646.1"/>
    <property type="molecule type" value="Genomic_DNA"/>
</dbReference>
<dbReference type="InterPro" id="IPR027417">
    <property type="entry name" value="P-loop_NTPase"/>
</dbReference>
<evidence type="ECO:0000313" key="8">
    <source>
        <dbReference type="Proteomes" id="UP001069047"/>
    </source>
</evidence>
<dbReference type="SUPFAM" id="SSF51126">
    <property type="entry name" value="Pectin lyase-like"/>
    <property type="match status" value="1"/>
</dbReference>
<dbReference type="Proteomes" id="UP001069047">
    <property type="component" value="Unassembled WGS sequence"/>
</dbReference>
<dbReference type="InterPro" id="IPR000641">
    <property type="entry name" value="CbxX/CfxQ"/>
</dbReference>
<dbReference type="InterPro" id="IPR041627">
    <property type="entry name" value="AAA_lid_6"/>
</dbReference>
<keyword evidence="3" id="KW-0067">ATP-binding</keyword>
<dbReference type="InterPro" id="IPR011050">
    <property type="entry name" value="Pectin_lyase_fold/virulence"/>
</dbReference>
<dbReference type="GeneID" id="89334184"/>
<dbReference type="InterPro" id="IPR050773">
    <property type="entry name" value="CbxX/CfxQ_RuBisCO_ESX"/>
</dbReference>
<dbReference type="InterPro" id="IPR003959">
    <property type="entry name" value="ATPase_AAA_core"/>
</dbReference>
<evidence type="ECO:0000313" key="5">
    <source>
        <dbReference type="EMBL" id="MCY3087338.1"/>
    </source>
</evidence>
<dbReference type="PANTHER" id="PTHR43392:SF2">
    <property type="entry name" value="AAA-TYPE ATPASE FAMILY PROTEIN _ ANKYRIN REPEAT FAMILY PROTEIN"/>
    <property type="match status" value="1"/>
</dbReference>
<evidence type="ECO:0000256" key="2">
    <source>
        <dbReference type="ARBA" id="ARBA00022741"/>
    </source>
</evidence>
<evidence type="ECO:0000313" key="6">
    <source>
        <dbReference type="EMBL" id="WWC55646.1"/>
    </source>
</evidence>
<dbReference type="Pfam" id="PF17866">
    <property type="entry name" value="AAA_lid_6"/>
    <property type="match status" value="1"/>
</dbReference>
<accession>A0A1E9PCC4</accession>
<reference evidence="5" key="2">
    <citation type="submission" date="2022-09" db="EMBL/GenBank/DDBJ databases">
        <title>Aerococcus urinae taxonomy study.</title>
        <authorList>
            <person name="Christensen J."/>
            <person name="Senneby E."/>
        </authorList>
    </citation>
    <scope>NUCLEOTIDE SEQUENCE</scope>
    <source>
        <strain evidence="5">LUND-41-B12</strain>
    </source>
</reference>
<organism evidence="5 8">
    <name type="scientific">Aerococcus mictus</name>
    <dbReference type="NCBI Taxonomy" id="2976810"/>
    <lineage>
        <taxon>Bacteria</taxon>
        <taxon>Bacillati</taxon>
        <taxon>Bacillota</taxon>
        <taxon>Bacilli</taxon>
        <taxon>Lactobacillales</taxon>
        <taxon>Aerococcaceae</taxon>
        <taxon>Aerococcus</taxon>
    </lineage>
</organism>
<dbReference type="GO" id="GO:0016887">
    <property type="term" value="F:ATP hydrolysis activity"/>
    <property type="evidence" value="ECO:0007669"/>
    <property type="project" value="InterPro"/>
</dbReference>
<dbReference type="Gene3D" id="1.10.8.60">
    <property type="match status" value="2"/>
</dbReference>
<dbReference type="PANTHER" id="PTHR43392">
    <property type="entry name" value="AAA-TYPE ATPASE FAMILY PROTEIN / ANKYRIN REPEAT FAMILY PROTEIN"/>
    <property type="match status" value="1"/>
</dbReference>
<comment type="similarity">
    <text evidence="1">Belongs to the CbxX/CfxQ family.</text>
</comment>
<feature type="domain" description="AAA+ ATPase" evidence="4">
    <location>
        <begin position="433"/>
        <end position="574"/>
    </location>
</feature>
<reference evidence="6 7" key="1">
    <citation type="journal article" date="2020" name="J. Bacteriol.">
        <title>Aerococcus urinae Isolated from Women with Lower Urinary Tract Symptoms: In Vitro Aggregation and Genome Analysis.</title>
        <authorList>
            <person name="Hilt E.E."/>
            <person name="Putonti C."/>
            <person name="Thomas-White K."/>
            <person name="Lewis A.L."/>
            <person name="Visick K.L."/>
            <person name="Gilbert N.M."/>
            <person name="Wolfe A.J."/>
        </authorList>
    </citation>
    <scope>NUCLEOTIDE SEQUENCE [LARGE SCALE GENOMIC DNA]</scope>
    <source>
        <strain evidence="6 7">UMB1016</strain>
    </source>
</reference>
<keyword evidence="7" id="KW-1185">Reference proteome</keyword>
<gene>
    <name evidence="6" type="ORF">DBT44_0005025</name>
    <name evidence="5" type="ORF">ODY61_04290</name>
</gene>
<dbReference type="CDD" id="cd00009">
    <property type="entry name" value="AAA"/>
    <property type="match status" value="1"/>
</dbReference>
<reference evidence="6" key="3">
    <citation type="submission" date="2024-02" db="EMBL/GenBank/DDBJ databases">
        <authorList>
            <person name="Choi B."/>
        </authorList>
    </citation>
    <scope>NUCLEOTIDE SEQUENCE</scope>
    <source>
        <strain evidence="6">UMB1016</strain>
    </source>
</reference>
<dbReference type="Gene3D" id="3.40.50.300">
    <property type="entry name" value="P-loop containing nucleotide triphosphate hydrolases"/>
    <property type="match status" value="2"/>
</dbReference>
<protein>
    <submittedName>
        <fullName evidence="5">AAA family ATPase</fullName>
    </submittedName>
</protein>
<evidence type="ECO:0000259" key="4">
    <source>
        <dbReference type="SMART" id="SM00382"/>
    </source>
</evidence>
<dbReference type="GO" id="GO:0005524">
    <property type="term" value="F:ATP binding"/>
    <property type="evidence" value="ECO:0007669"/>
    <property type="project" value="UniProtKB-KW"/>
</dbReference>
<evidence type="ECO:0000313" key="7">
    <source>
        <dbReference type="Proteomes" id="UP000250354"/>
    </source>
</evidence>
<dbReference type="RefSeq" id="WP_070560196.1">
    <property type="nucleotide sequence ID" value="NZ_CAJHLG010000002.1"/>
</dbReference>
<evidence type="ECO:0000256" key="3">
    <source>
        <dbReference type="ARBA" id="ARBA00022840"/>
    </source>
</evidence>
<dbReference type="SUPFAM" id="SSF52540">
    <property type="entry name" value="P-loop containing nucleoside triphosphate hydrolases"/>
    <property type="match status" value="2"/>
</dbReference>
<evidence type="ECO:0000256" key="1">
    <source>
        <dbReference type="ARBA" id="ARBA00010378"/>
    </source>
</evidence>
<dbReference type="Proteomes" id="UP000250354">
    <property type="component" value="Chromosome"/>
</dbReference>
<dbReference type="InterPro" id="IPR003593">
    <property type="entry name" value="AAA+_ATPase"/>
</dbReference>
<dbReference type="SMART" id="SM00382">
    <property type="entry name" value="AAA"/>
    <property type="match status" value="2"/>
</dbReference>
<sequence length="927" mass="103887">MSFYKVGIGDDAWDLVDAYEAASNGDTIEFEPDYYIDQAYIAGLNIKKSLNFVGNILPKSDGGQLFTSAIKVPIAVTDGATVTFTDLWFDRTYSDFSAIGVESNSSAIFSNCIVNDSDTDQNQVLIYCAENSNLTMTDCATYPQNSDLKKSIKLIDSQGTFCNSTFYSASFFQGSEINISNCTIINYGMNVIISEFSKLNIKQSHIEGGSIESGYPACSIKNSSVTVSSSSIIQEITSSESHAWAVQAQEGSNLSFSDSSVSAINIYDSKLFMNSVEIVYYLGIHESSLVRFQHIVDLQGKCSELLDLYIGGNSALIADELKLNRIIDPNVRVIQDSHLYIKQLSYDQGKVDDLNFEVDETSYFNLLAENQGLTEDKQVPQNQKEVERNPQASMEKLKNLVGLTKVKEEIKKMIRMVEFNKHRIAKGLKPQKVVLHSVFMGNPGTGKTTLARILGEVLFDYGIFKGDELKFIEVKEADLISGYVGQTAIQTQNILDQAKGGILFIDEAYTLNKKDASVNHGQEAINTILTFMEDNRDDTMIIFAGYTKEMEQFLKTNPGLKSRVPNTFLFEDYTADEIVSMGEKQLKANDYLLEDCDYYKRNVSRVYNASLDRSNGRWIRNFNEKLYKALADRCYKNEQFEDLNTITNQDIDEVLGKHASYEVKTGKDAFDSLNELIGLAKVKQQISDFVHLAELNRRREEENGGEAKFTLHSLFLGNPGTGKTTVARILGEIFYQKGIIAQKKFIEVSRSDLVAGYVGQTSLKTREVLESALGGVLFIDEAYSLANSNDNFGQEAINEILKFMEDHRQDIIIVLAGYTKEMNTFLSTNSGLTSRIPNVFDFEDYSEDEIVEIGRLGLSKQSYTFNESLYGEIIKKAYAGSNDHSNGRWIRNVNERLIKHLSSRVANDPQADINQITDEDILKLLED</sequence>
<keyword evidence="2" id="KW-0547">Nucleotide-binding</keyword>
<dbReference type="FunFam" id="3.40.50.300:FF:000216">
    <property type="entry name" value="Type VII secretion ATPase EccA"/>
    <property type="match status" value="2"/>
</dbReference>
<dbReference type="PRINTS" id="PR00819">
    <property type="entry name" value="CBXCFQXSUPER"/>
</dbReference>